<comment type="caution">
    <text evidence="1">The sequence shown here is derived from an EMBL/GenBank/DDBJ whole genome shotgun (WGS) entry which is preliminary data.</text>
</comment>
<gene>
    <name evidence="1" type="ORF">MRB53_036025</name>
</gene>
<protein>
    <submittedName>
        <fullName evidence="1">Uncharacterized protein</fullName>
    </submittedName>
</protein>
<reference evidence="1 2" key="1">
    <citation type="journal article" date="2022" name="Hortic Res">
        <title>A haplotype resolved chromosomal level avocado genome allows analysis of novel avocado genes.</title>
        <authorList>
            <person name="Nath O."/>
            <person name="Fletcher S.J."/>
            <person name="Hayward A."/>
            <person name="Shaw L.M."/>
            <person name="Masouleh A.K."/>
            <person name="Furtado A."/>
            <person name="Henry R.J."/>
            <person name="Mitter N."/>
        </authorList>
    </citation>
    <scope>NUCLEOTIDE SEQUENCE [LARGE SCALE GENOMIC DNA]</scope>
    <source>
        <strain evidence="2">cv. Hass</strain>
    </source>
</reference>
<dbReference type="EMBL" id="CM056820">
    <property type="protein sequence ID" value="KAJ8616653.1"/>
    <property type="molecule type" value="Genomic_DNA"/>
</dbReference>
<proteinExistence type="predicted"/>
<evidence type="ECO:0000313" key="2">
    <source>
        <dbReference type="Proteomes" id="UP001234297"/>
    </source>
</evidence>
<organism evidence="1 2">
    <name type="scientific">Persea americana</name>
    <name type="common">Avocado</name>
    <dbReference type="NCBI Taxonomy" id="3435"/>
    <lineage>
        <taxon>Eukaryota</taxon>
        <taxon>Viridiplantae</taxon>
        <taxon>Streptophyta</taxon>
        <taxon>Embryophyta</taxon>
        <taxon>Tracheophyta</taxon>
        <taxon>Spermatophyta</taxon>
        <taxon>Magnoliopsida</taxon>
        <taxon>Magnoliidae</taxon>
        <taxon>Laurales</taxon>
        <taxon>Lauraceae</taxon>
        <taxon>Persea</taxon>
    </lineage>
</organism>
<accession>A0ACC2K6I2</accession>
<sequence>MPQQVSHHRNADVVGACSLMMRVGPVSLGGAPKTCSPIVGMKNPFTGRKGIKKRMPEWRSLTLEGLRRGYLPMNVLLEAKKARLQPRSLDNALSELVGLLNDMKHHLHRIEFSKLEEVARKLEMSRKEDLAVETLKKVLKPSESGGLGALETYEVQLILVEMLIYQGSYKEASELCENLEKEHQGDSNSTPRPDSIYTESIFSPFSPGSDIPVERVGPSNTRLKLYQAVASAMLNKPEALKHWDEFERMSSSYGKIEPPKKGTEEEPDEVDEEDDRPPVAEHEMTVGDYEQFLEHIEVLKKEIQAARKASSA</sequence>
<name>A0ACC2K6I2_PERAE</name>
<keyword evidence="2" id="KW-1185">Reference proteome</keyword>
<evidence type="ECO:0000313" key="1">
    <source>
        <dbReference type="EMBL" id="KAJ8616653.1"/>
    </source>
</evidence>
<dbReference type="Proteomes" id="UP001234297">
    <property type="component" value="Chromosome 12"/>
</dbReference>